<dbReference type="GO" id="GO:0006400">
    <property type="term" value="P:tRNA modification"/>
    <property type="evidence" value="ECO:0007669"/>
    <property type="project" value="UniProtKB-UniRule"/>
</dbReference>
<organism evidence="3 5">
    <name type="scientific">Aliidiomarina maris</name>
    <dbReference type="NCBI Taxonomy" id="531312"/>
    <lineage>
        <taxon>Bacteria</taxon>
        <taxon>Pseudomonadati</taxon>
        <taxon>Pseudomonadota</taxon>
        <taxon>Gammaproteobacteria</taxon>
        <taxon>Alteromonadales</taxon>
        <taxon>Idiomarinaceae</taxon>
        <taxon>Aliidiomarina</taxon>
    </lineage>
</organism>
<dbReference type="GO" id="GO:0097697">
    <property type="term" value="F:tRNA (5-carboxymethoxyuridine(34)-5-O)-methyltransferase activity"/>
    <property type="evidence" value="ECO:0007669"/>
    <property type="project" value="UniProtKB-UniRule"/>
</dbReference>
<evidence type="ECO:0000256" key="1">
    <source>
        <dbReference type="HAMAP-Rule" id="MF_02057"/>
    </source>
</evidence>
<dbReference type="CDD" id="cd02440">
    <property type="entry name" value="AdoMet_MTases"/>
    <property type="match status" value="1"/>
</dbReference>
<evidence type="ECO:0000313" key="3">
    <source>
        <dbReference type="EMBL" id="RAJ98836.1"/>
    </source>
</evidence>
<dbReference type="EMBL" id="PIPK01000004">
    <property type="protein sequence ID" value="RUO24983.1"/>
    <property type="molecule type" value="Genomic_DNA"/>
</dbReference>
<feature type="domain" description="Methyltransferase type 11" evidence="2">
    <location>
        <begin position="53"/>
        <end position="150"/>
    </location>
</feature>
<keyword evidence="6" id="KW-1185">Reference proteome</keyword>
<protein>
    <recommendedName>
        <fullName evidence="1">tRNA 5-carboxymethoxyuridine methyltransferase</fullName>
        <ecNumber evidence="1">2.1.1.-</ecNumber>
    </recommendedName>
    <alternativeName>
        <fullName evidence="1">cmo5U methyltransferase</fullName>
    </alternativeName>
</protein>
<evidence type="ECO:0000259" key="2">
    <source>
        <dbReference type="Pfam" id="PF08241"/>
    </source>
</evidence>
<dbReference type="EMBL" id="QLMD01000004">
    <property type="protein sequence ID" value="RAJ98836.1"/>
    <property type="molecule type" value="Genomic_DNA"/>
</dbReference>
<comment type="similarity">
    <text evidence="1">Belongs to the class I-like SAM-binding methyltransferase superfamily. CmoM family.</text>
</comment>
<dbReference type="AlphaFoldDB" id="A0A327X6G1"/>
<dbReference type="Proteomes" id="UP000249203">
    <property type="component" value="Unassembled WGS sequence"/>
</dbReference>
<name>A0A327X6G1_9GAMM</name>
<dbReference type="InterPro" id="IPR029063">
    <property type="entry name" value="SAM-dependent_MTases_sf"/>
</dbReference>
<dbReference type="GO" id="GO:0008757">
    <property type="term" value="F:S-adenosylmethionine-dependent methyltransferase activity"/>
    <property type="evidence" value="ECO:0007669"/>
    <property type="project" value="InterPro"/>
</dbReference>
<sequence>MTVPHKPHDRAFADDVARFEKNIYQTSKGVIRQAVLAADLAALIASEKPLRVLDVGAGIGQVNQLFARQGHQVVHTDIAPQMVQAAQQAHQQAGLCAQYRYEVAGLQALPERLAGQTFDVILCHAVLEWLAQPERALATLRPLLAEQGWVSLMFYNRRAKEMANLVYGNFDYVRAGLEVKKKVRFSPQRPLYIEHVKDWALAQQLTVFKHSGVRCIHDYLREREDQARDDLVAMELLYRQQDPFRQLGRYQHLLLRSER</sequence>
<dbReference type="Proteomes" id="UP000287865">
    <property type="component" value="Unassembled WGS sequence"/>
</dbReference>
<comment type="function">
    <text evidence="1">Catalyzes the methylation of 5-carboxymethoxyuridine (cmo5U) to form 5-methoxycarbonylmethoxyuridine (mcmo5U) at position 34 in tRNAs.</text>
</comment>
<feature type="binding site" evidence="1">
    <location>
        <position position="32"/>
    </location>
    <ligand>
        <name>S-adenosyl-L-methionine</name>
        <dbReference type="ChEBI" id="CHEBI:59789"/>
    </ligand>
</feature>
<keyword evidence="1 3" id="KW-0808">Transferase</keyword>
<comment type="caution">
    <text evidence="3">The sequence shown here is derived from an EMBL/GenBank/DDBJ whole genome shotgun (WGS) entry which is preliminary data.</text>
</comment>
<reference evidence="3 5" key="2">
    <citation type="submission" date="2018-06" db="EMBL/GenBank/DDBJ databases">
        <title>Genomic Encyclopedia of Type Strains, Phase III (KMG-III): the genomes of soil and plant-associated and newly described type strains.</title>
        <authorList>
            <person name="Whitman W."/>
        </authorList>
    </citation>
    <scope>NUCLEOTIDE SEQUENCE [LARGE SCALE GENOMIC DNA]</scope>
    <source>
        <strain evidence="3 5">CGMCC 1.15366</strain>
    </source>
</reference>
<feature type="binding site" evidence="1">
    <location>
        <begin position="56"/>
        <end position="57"/>
    </location>
    <ligand>
        <name>S-adenosyl-L-methionine</name>
        <dbReference type="ChEBI" id="CHEBI:59789"/>
    </ligand>
</feature>
<dbReference type="InterPro" id="IPR033664">
    <property type="entry name" value="Cmo5U_methylTrfase"/>
</dbReference>
<comment type="caution">
    <text evidence="1">Lacks conserved residue(s) required for the propagation of feature annotation.</text>
</comment>
<gene>
    <name evidence="1" type="primary">cmoM</name>
    <name evidence="3" type="ORF">B0I24_10437</name>
    <name evidence="4" type="ORF">CWE07_05760</name>
</gene>
<reference evidence="4 6" key="1">
    <citation type="journal article" date="2018" name="Front. Microbiol.">
        <title>Genome-Based Analysis Reveals the Taxonomy and Diversity of the Family Idiomarinaceae.</title>
        <authorList>
            <person name="Liu Y."/>
            <person name="Lai Q."/>
            <person name="Shao Z."/>
        </authorList>
    </citation>
    <scope>NUCLEOTIDE SEQUENCE [LARGE SCALE GENOMIC DNA]</scope>
    <source>
        <strain evidence="4 6">CF12-14</strain>
    </source>
</reference>
<dbReference type="PANTHER" id="PTHR43861">
    <property type="entry name" value="TRANS-ACONITATE 2-METHYLTRANSFERASE-RELATED"/>
    <property type="match status" value="1"/>
</dbReference>
<feature type="binding site" evidence="1">
    <location>
        <position position="77"/>
    </location>
    <ligand>
        <name>S-adenosyl-L-methionine</name>
        <dbReference type="ChEBI" id="CHEBI:59789"/>
    </ligand>
</feature>
<feature type="binding site" evidence="1">
    <location>
        <position position="124"/>
    </location>
    <ligand>
        <name>S-adenosyl-L-methionine</name>
        <dbReference type="ChEBI" id="CHEBI:59789"/>
    </ligand>
</feature>
<dbReference type="Gene3D" id="3.40.50.150">
    <property type="entry name" value="Vaccinia Virus protein VP39"/>
    <property type="match status" value="1"/>
</dbReference>
<evidence type="ECO:0000313" key="6">
    <source>
        <dbReference type="Proteomes" id="UP000287865"/>
    </source>
</evidence>
<keyword evidence="1" id="KW-0819">tRNA processing</keyword>
<comment type="catalytic activity">
    <reaction evidence="1">
        <text>5-carboxymethoxyuridine(34) in tRNA + S-adenosyl-L-methionine = 5-methoxycarbonylmethoxyuridine(34) in tRNA + S-adenosyl-L-homocysteine</text>
        <dbReference type="Rhea" id="RHEA:54080"/>
        <dbReference type="Rhea" id="RHEA-COMP:13383"/>
        <dbReference type="Rhea" id="RHEA-COMP:13781"/>
        <dbReference type="ChEBI" id="CHEBI:57856"/>
        <dbReference type="ChEBI" id="CHEBI:59789"/>
        <dbReference type="ChEBI" id="CHEBI:136879"/>
        <dbReference type="ChEBI" id="CHEBI:138053"/>
    </reaction>
</comment>
<accession>A0A327X6G1</accession>
<dbReference type="SUPFAM" id="SSF53335">
    <property type="entry name" value="S-adenosyl-L-methionine-dependent methyltransferases"/>
    <property type="match status" value="1"/>
</dbReference>
<dbReference type="OrthoDB" id="4697647at2"/>
<proteinExistence type="inferred from homology"/>
<dbReference type="PANTHER" id="PTHR43861:SF1">
    <property type="entry name" value="TRANS-ACONITATE 2-METHYLTRANSFERASE"/>
    <property type="match status" value="1"/>
</dbReference>
<dbReference type="GO" id="GO:0032259">
    <property type="term" value="P:methylation"/>
    <property type="evidence" value="ECO:0007669"/>
    <property type="project" value="UniProtKB-KW"/>
</dbReference>
<dbReference type="EC" id="2.1.1.-" evidence="1"/>
<dbReference type="HAMAP" id="MF_02057">
    <property type="entry name" value="tRNA_methyltr_CmoM"/>
    <property type="match status" value="1"/>
</dbReference>
<keyword evidence="1 3" id="KW-0489">Methyltransferase</keyword>
<evidence type="ECO:0000313" key="4">
    <source>
        <dbReference type="EMBL" id="RUO24983.1"/>
    </source>
</evidence>
<keyword evidence="1" id="KW-0949">S-adenosyl-L-methionine</keyword>
<evidence type="ECO:0000313" key="5">
    <source>
        <dbReference type="Proteomes" id="UP000249203"/>
    </source>
</evidence>
<dbReference type="Pfam" id="PF08241">
    <property type="entry name" value="Methyltransf_11"/>
    <property type="match status" value="1"/>
</dbReference>
<dbReference type="InterPro" id="IPR013216">
    <property type="entry name" value="Methyltransf_11"/>
</dbReference>